<keyword evidence="1" id="KW-0732">Signal</keyword>
<reference evidence="2 3" key="1">
    <citation type="journal article" date="2016" name="Nat. Commun.">
        <title>Thousands of microbial genomes shed light on interconnected biogeochemical processes in an aquifer system.</title>
        <authorList>
            <person name="Anantharaman K."/>
            <person name="Brown C.T."/>
            <person name="Hug L.A."/>
            <person name="Sharon I."/>
            <person name="Castelle C.J."/>
            <person name="Probst A.J."/>
            <person name="Thomas B.C."/>
            <person name="Singh A."/>
            <person name="Wilkins M.J."/>
            <person name="Karaoz U."/>
            <person name="Brodie E.L."/>
            <person name="Williams K.H."/>
            <person name="Hubbard S.S."/>
            <person name="Banfield J.F."/>
        </authorList>
    </citation>
    <scope>NUCLEOTIDE SEQUENCE [LARGE SCALE GENOMIC DNA]</scope>
</reference>
<feature type="chain" id="PRO_5009514378" description="DUF5723 domain-containing protein" evidence="1">
    <location>
        <begin position="23"/>
        <end position="408"/>
    </location>
</feature>
<organism evidence="2 3">
    <name type="scientific">candidate division WOR-1 bacterium RIFOXYB2_FULL_36_35</name>
    <dbReference type="NCBI Taxonomy" id="1802578"/>
    <lineage>
        <taxon>Bacteria</taxon>
        <taxon>Bacillati</taxon>
        <taxon>Saganbacteria</taxon>
    </lineage>
</organism>
<proteinExistence type="predicted"/>
<feature type="signal peptide" evidence="1">
    <location>
        <begin position="1"/>
        <end position="22"/>
    </location>
</feature>
<dbReference type="AlphaFoldDB" id="A0A1F4S406"/>
<accession>A0A1F4S406</accession>
<evidence type="ECO:0008006" key="4">
    <source>
        <dbReference type="Google" id="ProtNLM"/>
    </source>
</evidence>
<protein>
    <recommendedName>
        <fullName evidence="4">DUF5723 domain-containing protein</fullName>
    </recommendedName>
</protein>
<dbReference type="EMBL" id="MEUA01000024">
    <property type="protein sequence ID" value="OGC15164.1"/>
    <property type="molecule type" value="Genomic_DNA"/>
</dbReference>
<comment type="caution">
    <text evidence="2">The sequence shown here is derived from an EMBL/GenBank/DDBJ whole genome shotgun (WGS) entry which is preliminary data.</text>
</comment>
<gene>
    <name evidence="2" type="ORF">A2290_08865</name>
</gene>
<name>A0A1F4S406_UNCSA</name>
<dbReference type="Gene3D" id="2.40.160.60">
    <property type="entry name" value="Outer membrane protein transport protein (OMPP1/FadL/TodX)"/>
    <property type="match status" value="2"/>
</dbReference>
<evidence type="ECO:0000256" key="1">
    <source>
        <dbReference type="SAM" id="SignalP"/>
    </source>
</evidence>
<dbReference type="Proteomes" id="UP000177905">
    <property type="component" value="Unassembled WGS sequence"/>
</dbReference>
<sequence length="408" mass="44782">MKINTIISILTLFFFTSTAALALYGARPMGMGGAFTSISNDTNAAYWNPAGFAINPGVDIYGTTLVNNRNQIIGENLAAIKMCFETELNPFAWIIGVGAISLLAYNGAKYLSNQGIIKKNWDRKEEKHTKEEAVSKDVLEEGGTEQTEDVKEKAENAVEKTITSALDSTTSAIGAAGNAIATTVTPKIYWGPVYYPWYQRNYKRPTYWDEPEIRKEKISYGKAQFAAGLSFLTDKNSLLDQNTDFYTFSLATAYEQRVALGVNLNLYHIKIPSTSLDGLGGGLDLGIIIRPTDNLALGATAKEILTTDVQFENGTSIRYEPVINLGIALNPIDMLTISADTHNIFTNGQTYHYGMECKPFPGLALRAGMFDENKTAGTSIMINQLIIDYAYLGGLFNRTQIVGATWKL</sequence>
<evidence type="ECO:0000313" key="3">
    <source>
        <dbReference type="Proteomes" id="UP000177905"/>
    </source>
</evidence>
<evidence type="ECO:0000313" key="2">
    <source>
        <dbReference type="EMBL" id="OGC15164.1"/>
    </source>
</evidence>